<dbReference type="RefSeq" id="WP_066269791.1">
    <property type="nucleotide sequence ID" value="NZ_JARMAB010000016.1"/>
</dbReference>
<evidence type="ECO:0000259" key="1">
    <source>
        <dbReference type="Pfam" id="PF00085"/>
    </source>
</evidence>
<accession>A0ABU6MLA9</accession>
<dbReference type="EMBL" id="JARMAB010000016">
    <property type="protein sequence ID" value="MED1203835.1"/>
    <property type="molecule type" value="Genomic_DNA"/>
</dbReference>
<dbReference type="Pfam" id="PF00085">
    <property type="entry name" value="Thioredoxin"/>
    <property type="match status" value="1"/>
</dbReference>
<dbReference type="Proteomes" id="UP001341444">
    <property type="component" value="Unassembled WGS sequence"/>
</dbReference>
<protein>
    <submittedName>
        <fullName evidence="2">Thioredoxin family protein</fullName>
    </submittedName>
</protein>
<organism evidence="2 3">
    <name type="scientific">Heyndrickxia acidicola</name>
    <dbReference type="NCBI Taxonomy" id="209389"/>
    <lineage>
        <taxon>Bacteria</taxon>
        <taxon>Bacillati</taxon>
        <taxon>Bacillota</taxon>
        <taxon>Bacilli</taxon>
        <taxon>Bacillales</taxon>
        <taxon>Bacillaceae</taxon>
        <taxon>Heyndrickxia</taxon>
    </lineage>
</organism>
<dbReference type="InterPro" id="IPR036249">
    <property type="entry name" value="Thioredoxin-like_sf"/>
</dbReference>
<dbReference type="InterPro" id="IPR013766">
    <property type="entry name" value="Thioredoxin_domain"/>
</dbReference>
<reference evidence="2 3" key="1">
    <citation type="submission" date="2023-03" db="EMBL/GenBank/DDBJ databases">
        <title>Bacillus Genome Sequencing.</title>
        <authorList>
            <person name="Dunlap C."/>
        </authorList>
    </citation>
    <scope>NUCLEOTIDE SEQUENCE [LARGE SCALE GENOMIC DNA]</scope>
    <source>
        <strain evidence="2 3">B-23453</strain>
    </source>
</reference>
<dbReference type="PANTHER" id="PTHR45663">
    <property type="entry name" value="GEO12009P1"/>
    <property type="match status" value="1"/>
</dbReference>
<comment type="caution">
    <text evidence="2">The sequence shown here is derived from an EMBL/GenBank/DDBJ whole genome shotgun (WGS) entry which is preliminary data.</text>
</comment>
<dbReference type="Gene3D" id="3.40.30.10">
    <property type="entry name" value="Glutaredoxin"/>
    <property type="match status" value="1"/>
</dbReference>
<name>A0ABU6MLA9_9BACI</name>
<sequence length="107" mass="12307">MRILTQDEIHILQHDEQAFALYFYTPLCGTCKVASKMLDVVEQLKTGYSFGKADLNFMPEMAEKFSIESVPCLLLFQNGRVKEKLYAFHSVPYIYEKMTSKNNGPSE</sequence>
<proteinExistence type="predicted"/>
<evidence type="ECO:0000313" key="2">
    <source>
        <dbReference type="EMBL" id="MED1203835.1"/>
    </source>
</evidence>
<gene>
    <name evidence="2" type="ORF">P4T90_12245</name>
</gene>
<evidence type="ECO:0000313" key="3">
    <source>
        <dbReference type="Proteomes" id="UP001341444"/>
    </source>
</evidence>
<keyword evidence="3" id="KW-1185">Reference proteome</keyword>
<dbReference type="CDD" id="cd02947">
    <property type="entry name" value="TRX_family"/>
    <property type="match status" value="1"/>
</dbReference>
<dbReference type="PANTHER" id="PTHR45663:SF41">
    <property type="entry name" value="THIOREDOXIN-LIKE PROTEIN YUSE"/>
    <property type="match status" value="1"/>
</dbReference>
<feature type="domain" description="Thioredoxin" evidence="1">
    <location>
        <begin position="11"/>
        <end position="85"/>
    </location>
</feature>
<dbReference type="SUPFAM" id="SSF52833">
    <property type="entry name" value="Thioredoxin-like"/>
    <property type="match status" value="1"/>
</dbReference>